<dbReference type="PANTHER" id="PTHR11662">
    <property type="entry name" value="SOLUTE CARRIER FAMILY 17"/>
    <property type="match status" value="1"/>
</dbReference>
<feature type="domain" description="Major facilitator superfamily (MFS) profile" evidence="6">
    <location>
        <begin position="19"/>
        <end position="424"/>
    </location>
</feature>
<dbReference type="Proteomes" id="UP000004508">
    <property type="component" value="Unassembled WGS sequence"/>
</dbReference>
<dbReference type="Pfam" id="PF07690">
    <property type="entry name" value="MFS_1"/>
    <property type="match status" value="1"/>
</dbReference>
<feature type="transmembrane region" description="Helical" evidence="5">
    <location>
        <begin position="395"/>
        <end position="417"/>
    </location>
</feature>
<dbReference type="InterPro" id="IPR011701">
    <property type="entry name" value="MFS"/>
</dbReference>
<evidence type="ECO:0000256" key="5">
    <source>
        <dbReference type="SAM" id="Phobius"/>
    </source>
</evidence>
<accession>D6TRR2</accession>
<dbReference type="EMBL" id="ADVG01000002">
    <property type="protein sequence ID" value="EFH86014.1"/>
    <property type="molecule type" value="Genomic_DNA"/>
</dbReference>
<dbReference type="OrthoDB" id="9773404at2"/>
<evidence type="ECO:0000313" key="8">
    <source>
        <dbReference type="Proteomes" id="UP000004508"/>
    </source>
</evidence>
<dbReference type="InParanoid" id="D6TRR2"/>
<feature type="transmembrane region" description="Helical" evidence="5">
    <location>
        <begin position="306"/>
        <end position="327"/>
    </location>
</feature>
<comment type="subcellular location">
    <subcellularLocation>
        <location evidence="1">Cell membrane</location>
        <topology evidence="1">Multi-pass membrane protein</topology>
    </subcellularLocation>
</comment>
<keyword evidence="4 5" id="KW-0472">Membrane</keyword>
<name>D6TRR2_KTERA</name>
<feature type="transmembrane region" description="Helical" evidence="5">
    <location>
        <begin position="109"/>
        <end position="134"/>
    </location>
</feature>
<dbReference type="PANTHER" id="PTHR11662:SF399">
    <property type="entry name" value="FI19708P1-RELATED"/>
    <property type="match status" value="1"/>
</dbReference>
<dbReference type="AlphaFoldDB" id="D6TRR2"/>
<evidence type="ECO:0000256" key="2">
    <source>
        <dbReference type="ARBA" id="ARBA00022692"/>
    </source>
</evidence>
<evidence type="ECO:0000256" key="4">
    <source>
        <dbReference type="ARBA" id="ARBA00023136"/>
    </source>
</evidence>
<dbReference type="RefSeq" id="WP_007909959.1">
    <property type="nucleotide sequence ID" value="NZ_ADVG01000002.1"/>
</dbReference>
<dbReference type="SUPFAM" id="SSF103473">
    <property type="entry name" value="MFS general substrate transporter"/>
    <property type="match status" value="1"/>
</dbReference>
<keyword evidence="8" id="KW-1185">Reference proteome</keyword>
<dbReference type="STRING" id="485913.Krac_7280"/>
<evidence type="ECO:0000259" key="6">
    <source>
        <dbReference type="PROSITE" id="PS50850"/>
    </source>
</evidence>
<protein>
    <submittedName>
        <fullName evidence="7">Major facilitator superfamily MFS_1</fullName>
    </submittedName>
</protein>
<feature type="transmembrane region" description="Helical" evidence="5">
    <location>
        <begin position="85"/>
        <end position="103"/>
    </location>
</feature>
<feature type="transmembrane region" description="Helical" evidence="5">
    <location>
        <begin position="333"/>
        <end position="353"/>
    </location>
</feature>
<sequence>MQYIFSTRSARLGQRWRRIVPLIMLTHILISMDHINLSFALPEIERSLAIGATLVGIAAGVLSCGALLAQVPAGYWVAKWGPRRVVTLALLSWGVLALANSGVQNATQLLIVRFLLGMIDGAMGPALLVLLSRWFPLEERARANTYWMFCIPLTSLALKPLVGLLLLHMNWRMLFVIEGIGPLLWAPLWFFLVADEPGKARWIGIEEQEELEHKFARDKARTAGTRKQNWREVLKLGSVWALGIASLLGGLGARGMNFWLPVVITGVTHQRSSTVGLIAVLPSLAGMVGLYINSRHSDRSKERKRHAGVPHLLAGFALLAAGILVVVNRNMSIGSLIIAEGCMLAAGGVFWTLPALLLSSESLGAGVGMIGSISGIGGIVGPLFMGWIMTSKEGVHGISLLMAFVGLTQLISGYIILSLRVEEQPAQAVQEAGALLAYAPSSPGQE</sequence>
<dbReference type="InterPro" id="IPR050382">
    <property type="entry name" value="MFS_Na/Anion_cotransporter"/>
</dbReference>
<dbReference type="eggNOG" id="COG2271">
    <property type="taxonomic scope" value="Bacteria"/>
</dbReference>
<dbReference type="GO" id="GO:0005886">
    <property type="term" value="C:plasma membrane"/>
    <property type="evidence" value="ECO:0007669"/>
    <property type="project" value="UniProtKB-SubCell"/>
</dbReference>
<organism evidence="7 8">
    <name type="scientific">Ktedonobacter racemifer DSM 44963</name>
    <dbReference type="NCBI Taxonomy" id="485913"/>
    <lineage>
        <taxon>Bacteria</taxon>
        <taxon>Bacillati</taxon>
        <taxon>Chloroflexota</taxon>
        <taxon>Ktedonobacteria</taxon>
        <taxon>Ktedonobacterales</taxon>
        <taxon>Ktedonobacteraceae</taxon>
        <taxon>Ktedonobacter</taxon>
    </lineage>
</organism>
<reference evidence="7 8" key="1">
    <citation type="journal article" date="2011" name="Stand. Genomic Sci.">
        <title>Non-contiguous finished genome sequence and contextual data of the filamentous soil bacterium Ktedonobacter racemifer type strain (SOSP1-21).</title>
        <authorList>
            <person name="Chang Y.J."/>
            <person name="Land M."/>
            <person name="Hauser L."/>
            <person name="Chertkov O."/>
            <person name="Del Rio T.G."/>
            <person name="Nolan M."/>
            <person name="Copeland A."/>
            <person name="Tice H."/>
            <person name="Cheng J.F."/>
            <person name="Lucas S."/>
            <person name="Han C."/>
            <person name="Goodwin L."/>
            <person name="Pitluck S."/>
            <person name="Ivanova N."/>
            <person name="Ovchinikova G."/>
            <person name="Pati A."/>
            <person name="Chen A."/>
            <person name="Palaniappan K."/>
            <person name="Mavromatis K."/>
            <person name="Liolios K."/>
            <person name="Brettin T."/>
            <person name="Fiebig A."/>
            <person name="Rohde M."/>
            <person name="Abt B."/>
            <person name="Goker M."/>
            <person name="Detter J.C."/>
            <person name="Woyke T."/>
            <person name="Bristow J."/>
            <person name="Eisen J.A."/>
            <person name="Markowitz V."/>
            <person name="Hugenholtz P."/>
            <person name="Kyrpides N.C."/>
            <person name="Klenk H.P."/>
            <person name="Lapidus A."/>
        </authorList>
    </citation>
    <scope>NUCLEOTIDE SEQUENCE [LARGE SCALE GENOMIC DNA]</scope>
    <source>
        <strain evidence="8">DSM 44963</strain>
    </source>
</reference>
<feature type="transmembrane region" description="Helical" evidence="5">
    <location>
        <begin position="173"/>
        <end position="194"/>
    </location>
</feature>
<feature type="transmembrane region" description="Helical" evidence="5">
    <location>
        <begin position="273"/>
        <end position="294"/>
    </location>
</feature>
<feature type="transmembrane region" description="Helical" evidence="5">
    <location>
        <begin position="47"/>
        <end position="73"/>
    </location>
</feature>
<dbReference type="PROSITE" id="PS50850">
    <property type="entry name" value="MFS"/>
    <property type="match status" value="1"/>
</dbReference>
<feature type="transmembrane region" description="Helical" evidence="5">
    <location>
        <begin position="365"/>
        <end position="389"/>
    </location>
</feature>
<dbReference type="InterPro" id="IPR036259">
    <property type="entry name" value="MFS_trans_sf"/>
</dbReference>
<dbReference type="InterPro" id="IPR020846">
    <property type="entry name" value="MFS_dom"/>
</dbReference>
<keyword evidence="3 5" id="KW-1133">Transmembrane helix</keyword>
<dbReference type="GO" id="GO:0022857">
    <property type="term" value="F:transmembrane transporter activity"/>
    <property type="evidence" value="ECO:0007669"/>
    <property type="project" value="InterPro"/>
</dbReference>
<evidence type="ECO:0000256" key="3">
    <source>
        <dbReference type="ARBA" id="ARBA00022989"/>
    </source>
</evidence>
<gene>
    <name evidence="7" type="ORF">Krac_7280</name>
</gene>
<evidence type="ECO:0000256" key="1">
    <source>
        <dbReference type="ARBA" id="ARBA00004651"/>
    </source>
</evidence>
<feature type="transmembrane region" description="Helical" evidence="5">
    <location>
        <begin position="146"/>
        <end position="167"/>
    </location>
</feature>
<keyword evidence="2 5" id="KW-0812">Transmembrane</keyword>
<dbReference type="Gene3D" id="1.20.1250.20">
    <property type="entry name" value="MFS general substrate transporter like domains"/>
    <property type="match status" value="2"/>
</dbReference>
<evidence type="ECO:0000313" key="7">
    <source>
        <dbReference type="EMBL" id="EFH86014.1"/>
    </source>
</evidence>
<proteinExistence type="predicted"/>
<comment type="caution">
    <text evidence="7">The sequence shown here is derived from an EMBL/GenBank/DDBJ whole genome shotgun (WGS) entry which is preliminary data.</text>
</comment>
<feature type="transmembrane region" description="Helical" evidence="5">
    <location>
        <begin position="20"/>
        <end position="41"/>
    </location>
</feature>
<feature type="transmembrane region" description="Helical" evidence="5">
    <location>
        <begin position="233"/>
        <end position="253"/>
    </location>
</feature>